<reference evidence="1 2" key="1">
    <citation type="submission" date="2015-04" db="EMBL/GenBank/DDBJ databases">
        <authorList>
            <person name="Syromyatnikov M.Y."/>
            <person name="Popov V.N."/>
        </authorList>
    </citation>
    <scope>NUCLEOTIDE SEQUENCE [LARGE SCALE GENOMIC DNA]</scope>
</reference>
<proteinExistence type="predicted"/>
<evidence type="ECO:0000313" key="1">
    <source>
        <dbReference type="EMBL" id="CRK96512.1"/>
    </source>
</evidence>
<organism evidence="1 2">
    <name type="scientific">Clunio marinus</name>
    <dbReference type="NCBI Taxonomy" id="568069"/>
    <lineage>
        <taxon>Eukaryota</taxon>
        <taxon>Metazoa</taxon>
        <taxon>Ecdysozoa</taxon>
        <taxon>Arthropoda</taxon>
        <taxon>Hexapoda</taxon>
        <taxon>Insecta</taxon>
        <taxon>Pterygota</taxon>
        <taxon>Neoptera</taxon>
        <taxon>Endopterygota</taxon>
        <taxon>Diptera</taxon>
        <taxon>Nematocera</taxon>
        <taxon>Chironomoidea</taxon>
        <taxon>Chironomidae</taxon>
        <taxon>Clunio</taxon>
    </lineage>
</organism>
<dbReference type="AlphaFoldDB" id="A0A1J1I8B9"/>
<name>A0A1J1I8B9_9DIPT</name>
<gene>
    <name evidence="1" type="ORF">CLUMA_CG010173</name>
</gene>
<keyword evidence="2" id="KW-1185">Reference proteome</keyword>
<dbReference type="EMBL" id="CVRI01000044">
    <property type="protein sequence ID" value="CRK96512.1"/>
    <property type="molecule type" value="Genomic_DNA"/>
</dbReference>
<protein>
    <submittedName>
        <fullName evidence="1">CLUMA_CG010173, isoform A</fullName>
    </submittedName>
</protein>
<evidence type="ECO:0000313" key="2">
    <source>
        <dbReference type="Proteomes" id="UP000183832"/>
    </source>
</evidence>
<sequence length="93" mass="10889">MKSEDAVVYSRTIEQKIIRFIEKPENLPNYLKVFRSVSEDDNESNNKPSQSDFLASFFNSRNNLNITSLLDTLQTLLKHHINSLSLVWCEERK</sequence>
<dbReference type="Proteomes" id="UP000183832">
    <property type="component" value="Unassembled WGS sequence"/>
</dbReference>
<accession>A0A1J1I8B9</accession>